<keyword evidence="5" id="KW-0132">Cell division</keyword>
<protein>
    <recommendedName>
        <fullName evidence="5">Tol-Pal system protein TolB</fullName>
    </recommendedName>
</protein>
<accession>A0A4Z0WCV1</accession>
<organism evidence="7 8">
    <name type="scientific">Natronospirillum operosum</name>
    <dbReference type="NCBI Taxonomy" id="2759953"/>
    <lineage>
        <taxon>Bacteria</taxon>
        <taxon>Pseudomonadati</taxon>
        <taxon>Pseudomonadota</taxon>
        <taxon>Gammaproteobacteria</taxon>
        <taxon>Oceanospirillales</taxon>
        <taxon>Natronospirillaceae</taxon>
        <taxon>Natronospirillum</taxon>
    </lineage>
</organism>
<reference evidence="7 8" key="1">
    <citation type="submission" date="2019-04" db="EMBL/GenBank/DDBJ databases">
        <title>Natronospirillum operosus gen. nov., sp. nov., a haloalkaliphilic satellite isolated from decaying biomass of laboratory culture of cyanobacterium Geitlerinema sp. and proposal of Natronospirillaceae fam. nov. and Saccharospirillaceae fam. nov.</title>
        <authorList>
            <person name="Kevbrin V."/>
            <person name="Boltyanskaya Y."/>
            <person name="Koziaeva V."/>
            <person name="Grouzdev D.S."/>
            <person name="Park M."/>
            <person name="Cho J."/>
        </authorList>
    </citation>
    <scope>NUCLEOTIDE SEQUENCE [LARGE SCALE GENOMIC DNA]</scope>
    <source>
        <strain evidence="7 8">G-116</strain>
    </source>
</reference>
<dbReference type="EMBL" id="SRMF01000002">
    <property type="protein sequence ID" value="TGG93923.1"/>
    <property type="molecule type" value="Genomic_DNA"/>
</dbReference>
<dbReference type="InterPro" id="IPR014167">
    <property type="entry name" value="Tol-Pal_TolB"/>
</dbReference>
<dbReference type="GO" id="GO:0017038">
    <property type="term" value="P:protein import"/>
    <property type="evidence" value="ECO:0007669"/>
    <property type="project" value="InterPro"/>
</dbReference>
<gene>
    <name evidence="5 7" type="primary">tolB</name>
    <name evidence="7" type="ORF">E4656_06975</name>
</gene>
<keyword evidence="5" id="KW-0131">Cell cycle</keyword>
<comment type="caution">
    <text evidence="7">The sequence shown here is derived from an EMBL/GenBank/DDBJ whole genome shotgun (WGS) entry which is preliminary data.</text>
</comment>
<dbReference type="Pfam" id="PF04052">
    <property type="entry name" value="TolB_N"/>
    <property type="match status" value="1"/>
</dbReference>
<sequence length="435" mass="48865" precursor="true">MMNKLRLYCGIALILLASGLAAQSSDRTITIIRGYDDPFRISIVPFTWDGPGSAPSEFSEIVEANLERTGQFDPLPRDQMRSWPTRRESMVFREWRLLNQDYVVIGRAQPRDDNRVEITYELYDPYSERRLLGRSVTGDRDQWRQLAHRASDAIYEEITGVRGVFSTKIAYVAIEQTGSGRSHTLYVADADGFNEEPWFESERPLMSPAWSPDARQIAFVTFAPDGSSEVRILDLDSGNVRIVAERQGAINSAPAFSPDGRRLAFTSSRDGAANIYVMDLSNGRLQQVTRHWAIDTEPDWLDNNTLVYTSGRSGRPQIYRLRIGSDNAERLTFDGRYNARPRVAESGNRIVMVHNDGDGYNIATMDLNNRVLQVLTGNPQDEAPSLAPNGSMVVYASTQGGTSRLAWVSIDGMVENVMPSRFGNVREPAWSPFTY</sequence>
<dbReference type="Gene3D" id="2.120.10.30">
    <property type="entry name" value="TolB, C-terminal domain"/>
    <property type="match status" value="1"/>
</dbReference>
<dbReference type="Proteomes" id="UP000297475">
    <property type="component" value="Unassembled WGS sequence"/>
</dbReference>
<keyword evidence="4 5" id="KW-0574">Periplasm</keyword>
<proteinExistence type="inferred from homology"/>
<feature type="domain" description="TolB N-terminal" evidence="6">
    <location>
        <begin position="28"/>
        <end position="130"/>
    </location>
</feature>
<dbReference type="GO" id="GO:0042597">
    <property type="term" value="C:periplasmic space"/>
    <property type="evidence" value="ECO:0007669"/>
    <property type="project" value="UniProtKB-SubCell"/>
</dbReference>
<evidence type="ECO:0000256" key="2">
    <source>
        <dbReference type="ARBA" id="ARBA00009820"/>
    </source>
</evidence>
<dbReference type="OrthoDB" id="9802240at2"/>
<dbReference type="HAMAP" id="MF_00671">
    <property type="entry name" value="TolB"/>
    <property type="match status" value="1"/>
</dbReference>
<dbReference type="InterPro" id="IPR007195">
    <property type="entry name" value="TolB_N"/>
</dbReference>
<dbReference type="InterPro" id="IPR011659">
    <property type="entry name" value="WD40"/>
</dbReference>
<dbReference type="SUPFAM" id="SSF52964">
    <property type="entry name" value="TolB, N-terminal domain"/>
    <property type="match status" value="1"/>
</dbReference>
<evidence type="ECO:0000313" key="7">
    <source>
        <dbReference type="EMBL" id="TGG93923.1"/>
    </source>
</evidence>
<evidence type="ECO:0000256" key="3">
    <source>
        <dbReference type="ARBA" id="ARBA00022729"/>
    </source>
</evidence>
<feature type="signal peptide" evidence="5">
    <location>
        <begin position="1"/>
        <end position="22"/>
    </location>
</feature>
<dbReference type="NCBIfam" id="TIGR02800">
    <property type="entry name" value="propeller_TolB"/>
    <property type="match status" value="1"/>
</dbReference>
<name>A0A4Z0WCV1_9GAMM</name>
<keyword evidence="8" id="KW-1185">Reference proteome</keyword>
<comment type="similarity">
    <text evidence="2 5">Belongs to the TolB family.</text>
</comment>
<keyword evidence="3 5" id="KW-0732">Signal</keyword>
<comment type="function">
    <text evidence="5">Part of the Tol-Pal system, which plays a role in outer membrane invagination during cell division and is important for maintaining outer membrane integrity.</text>
</comment>
<dbReference type="PANTHER" id="PTHR36842">
    <property type="entry name" value="PROTEIN TOLB HOMOLOG"/>
    <property type="match status" value="1"/>
</dbReference>
<dbReference type="Pfam" id="PF07676">
    <property type="entry name" value="PD40"/>
    <property type="match status" value="4"/>
</dbReference>
<dbReference type="GO" id="GO:0051301">
    <property type="term" value="P:cell division"/>
    <property type="evidence" value="ECO:0007669"/>
    <property type="project" value="UniProtKB-UniRule"/>
</dbReference>
<dbReference type="Gene3D" id="3.40.50.10070">
    <property type="entry name" value="TolB, N-terminal domain"/>
    <property type="match status" value="1"/>
</dbReference>
<evidence type="ECO:0000256" key="1">
    <source>
        <dbReference type="ARBA" id="ARBA00004418"/>
    </source>
</evidence>
<comment type="subunit">
    <text evidence="5">The Tol-Pal system is composed of five core proteins: the inner membrane proteins TolA, TolQ and TolR, the periplasmic protein TolB and the outer membrane protein Pal. They form a network linking the inner and outer membranes and the peptidoglycan layer.</text>
</comment>
<dbReference type="RefSeq" id="WP_135482473.1">
    <property type="nucleotide sequence ID" value="NZ_SRMF01000002.1"/>
</dbReference>
<evidence type="ECO:0000256" key="4">
    <source>
        <dbReference type="ARBA" id="ARBA00022764"/>
    </source>
</evidence>
<dbReference type="PANTHER" id="PTHR36842:SF1">
    <property type="entry name" value="PROTEIN TOLB"/>
    <property type="match status" value="1"/>
</dbReference>
<comment type="subcellular location">
    <subcellularLocation>
        <location evidence="1 5">Periplasm</location>
    </subcellularLocation>
</comment>
<dbReference type="SUPFAM" id="SSF69304">
    <property type="entry name" value="Tricorn protease N-terminal domain"/>
    <property type="match status" value="1"/>
</dbReference>
<dbReference type="InterPro" id="IPR011042">
    <property type="entry name" value="6-blade_b-propeller_TolB-like"/>
</dbReference>
<feature type="chain" id="PRO_5031661780" description="Tol-Pal system protein TolB" evidence="5">
    <location>
        <begin position="23"/>
        <end position="435"/>
    </location>
</feature>
<evidence type="ECO:0000259" key="6">
    <source>
        <dbReference type="Pfam" id="PF04052"/>
    </source>
</evidence>
<dbReference type="AlphaFoldDB" id="A0A4Z0WCV1"/>
<evidence type="ECO:0000256" key="5">
    <source>
        <dbReference type="HAMAP-Rule" id="MF_00671"/>
    </source>
</evidence>
<evidence type="ECO:0000313" key="8">
    <source>
        <dbReference type="Proteomes" id="UP000297475"/>
    </source>
</evidence>